<reference evidence="1" key="1">
    <citation type="submission" date="2022-08" db="EMBL/GenBank/DDBJ databases">
        <authorList>
            <person name="Kallberg Y."/>
            <person name="Tangrot J."/>
            <person name="Rosling A."/>
        </authorList>
    </citation>
    <scope>NUCLEOTIDE SEQUENCE</scope>
    <source>
        <strain evidence="1">Wild A</strain>
    </source>
</reference>
<comment type="caution">
    <text evidence="1">The sequence shown here is derived from an EMBL/GenBank/DDBJ whole genome shotgun (WGS) entry which is preliminary data.</text>
</comment>
<dbReference type="Gene3D" id="3.30.1370.10">
    <property type="entry name" value="K Homology domain, type 1"/>
    <property type="match status" value="1"/>
</dbReference>
<dbReference type="OrthoDB" id="752362at2759"/>
<dbReference type="AlphaFoldDB" id="A0A9W4SWD2"/>
<protein>
    <submittedName>
        <fullName evidence="1">7110_t:CDS:1</fullName>
    </submittedName>
</protein>
<proteinExistence type="predicted"/>
<dbReference type="EMBL" id="CAMKVN010002926">
    <property type="protein sequence ID" value="CAI2183084.1"/>
    <property type="molecule type" value="Genomic_DNA"/>
</dbReference>
<evidence type="ECO:0000313" key="1">
    <source>
        <dbReference type="EMBL" id="CAI2183084.1"/>
    </source>
</evidence>
<dbReference type="SUPFAM" id="SSF54791">
    <property type="entry name" value="Eukaryotic type KH-domain (KH-domain type I)"/>
    <property type="match status" value="1"/>
</dbReference>
<name>A0A9W4SWD2_9GLOM</name>
<dbReference type="InterPro" id="IPR036612">
    <property type="entry name" value="KH_dom_type_1_sf"/>
</dbReference>
<feature type="non-terminal residue" evidence="1">
    <location>
        <position position="1"/>
    </location>
</feature>
<keyword evidence="2" id="KW-1185">Reference proteome</keyword>
<dbReference type="GO" id="GO:0003723">
    <property type="term" value="F:RNA binding"/>
    <property type="evidence" value="ECO:0007669"/>
    <property type="project" value="InterPro"/>
</dbReference>
<accession>A0A9W4SWD2</accession>
<organism evidence="1 2">
    <name type="scientific">Funneliformis geosporum</name>
    <dbReference type="NCBI Taxonomy" id="1117311"/>
    <lineage>
        <taxon>Eukaryota</taxon>
        <taxon>Fungi</taxon>
        <taxon>Fungi incertae sedis</taxon>
        <taxon>Mucoromycota</taxon>
        <taxon>Glomeromycotina</taxon>
        <taxon>Glomeromycetes</taxon>
        <taxon>Glomerales</taxon>
        <taxon>Glomeraceae</taxon>
        <taxon>Funneliformis</taxon>
    </lineage>
</organism>
<dbReference type="Proteomes" id="UP001153678">
    <property type="component" value="Unassembled WGS sequence"/>
</dbReference>
<sequence>MSVSKIPIPQIIKIGVLIGAQGCNLKPIAEKTSTSIHVNTKVNPALIEIRINWDYNSSSLPPSENGINKARDQLNILINKLLKQLKNLKDLKNFREPKDFKDLKDLNDLKNFKDLECLKEFKVPESLKEFKEFECLKEFQGFRLG</sequence>
<gene>
    <name evidence="1" type="ORF">FWILDA_LOCUS10901</name>
</gene>
<evidence type="ECO:0000313" key="2">
    <source>
        <dbReference type="Proteomes" id="UP001153678"/>
    </source>
</evidence>